<dbReference type="InterPro" id="IPR013783">
    <property type="entry name" value="Ig-like_fold"/>
</dbReference>
<organism evidence="5">
    <name type="scientific">Granulicella tundricola (strain ATCC BAA-1859 / DSM 23138 / MP5ACTX9)</name>
    <dbReference type="NCBI Taxonomy" id="1198114"/>
    <lineage>
        <taxon>Bacteria</taxon>
        <taxon>Pseudomonadati</taxon>
        <taxon>Acidobacteriota</taxon>
        <taxon>Terriglobia</taxon>
        <taxon>Terriglobales</taxon>
        <taxon>Acidobacteriaceae</taxon>
        <taxon>Granulicella</taxon>
    </lineage>
</organism>
<dbReference type="CDD" id="cd00146">
    <property type="entry name" value="PKD"/>
    <property type="match status" value="5"/>
</dbReference>
<feature type="region of interest" description="Disordered" evidence="1">
    <location>
        <begin position="1"/>
        <end position="20"/>
    </location>
</feature>
<feature type="domain" description="PKD" evidence="3">
    <location>
        <begin position="454"/>
        <end position="535"/>
    </location>
</feature>
<evidence type="ECO:0000313" key="4">
    <source>
        <dbReference type="EMBL" id="ADW69522.1"/>
    </source>
</evidence>
<dbReference type="SUPFAM" id="SSF49299">
    <property type="entry name" value="PKD domain"/>
    <property type="match status" value="5"/>
</dbReference>
<feature type="transmembrane region" description="Helical" evidence="2">
    <location>
        <begin position="43"/>
        <end position="63"/>
    </location>
</feature>
<evidence type="ECO:0000259" key="3">
    <source>
        <dbReference type="PROSITE" id="PS50093"/>
    </source>
</evidence>
<dbReference type="HOGENOM" id="CLU_369105_0_0_0"/>
<dbReference type="eggNOG" id="COG3291">
    <property type="taxonomic scope" value="Bacteria"/>
</dbReference>
<dbReference type="Proteomes" id="UP000000343">
    <property type="component" value="Chromosome"/>
</dbReference>
<dbReference type="InterPro" id="IPR022409">
    <property type="entry name" value="PKD/Chitinase_dom"/>
</dbReference>
<feature type="region of interest" description="Disordered" evidence="1">
    <location>
        <begin position="733"/>
        <end position="754"/>
    </location>
</feature>
<dbReference type="PaxDb" id="1198114-AciX9_2489"/>
<dbReference type="SMART" id="SM00089">
    <property type="entry name" value="PKD"/>
    <property type="match status" value="5"/>
</dbReference>
<dbReference type="Pfam" id="PF18911">
    <property type="entry name" value="PKD_4"/>
    <property type="match status" value="5"/>
</dbReference>
<dbReference type="RefSeq" id="WP_013580838.1">
    <property type="nucleotide sequence ID" value="NC_015064.1"/>
</dbReference>
<dbReference type="OrthoDB" id="564496at2"/>
<sequence length="754" mass="74856">MPVVVDRTRPRTPAAQPAWSSPSPLSVLRRRLSLDRSRSERPFLIAVLFSLALLGSLFALSTLTGCGSAPVPTHLAALTVGSTVVQSGQSLNLILPAGVQTPNASDVTVTMSPVSGSGTTYTLAVNSIGPGSNGTSVLRVTLPTLSITVPTPYSFTARSSNYYSGFDTAPVQITIQPGPAILSVAPVTAQAGQTVDLTVTGISTAWTSGTTTLLAGPGISVNGSTPGIPGQPQVQSSTQLVAHLTLALTATVGPHDIVVATGSQTLTLTGALAVTAPPLAPIAAVGGPYIGTTGQPVAFSAAASTDPAGLALTYAWTFGDGSTGTGATPTHTYATAGSYMVIVVVTNSAGVSSSATTTAIITDPAKPPVANAGGPYTGTAGTAVAFNGSASTDPKNETLTYAWTFGDTTSATGPTPTHAYTAAGTYTATLTVTNTDKLSTSATATVTIAAAPQAPVANAGGPYTGTAGTAVSFNGTASTDPKNETLTYAWTFGDTTSATGPNPTHTYAAAGTYTATLTVTNTDKLSASATATVTIAAAPQAPVANSGGPYTGTAGTAVSFNGTASTDPKNETLTYAWTFGDNTSATGPTPTHSYVASGTYTATLTVTNTDKLSASATATVTIAAAPQAPVANSGGPYTGTAGTALAFNGSASTDPKNETLTYTWTFGDTTSATGPTPTHTYAAAGTYTATLTVTNTDKLSASATATVTIAAAPQAPVANAGGPYTGTAGTAVAFNGSTSTRPQKRNPHLRMDLR</sequence>
<keyword evidence="2" id="KW-0472">Membrane</keyword>
<dbReference type="Gene3D" id="2.60.40.10">
    <property type="entry name" value="Immunoglobulins"/>
    <property type="match status" value="6"/>
</dbReference>
<evidence type="ECO:0000256" key="1">
    <source>
        <dbReference type="SAM" id="MobiDB-lite"/>
    </source>
</evidence>
<dbReference type="InterPro" id="IPR035986">
    <property type="entry name" value="PKD_dom_sf"/>
</dbReference>
<dbReference type="PANTHER" id="PTHR46182:SF2">
    <property type="entry name" value="FI19480P1"/>
    <property type="match status" value="1"/>
</dbReference>
<evidence type="ECO:0000256" key="2">
    <source>
        <dbReference type="SAM" id="Phobius"/>
    </source>
</evidence>
<keyword evidence="5" id="KW-1185">Reference proteome</keyword>
<feature type="domain" description="PKD" evidence="3">
    <location>
        <begin position="541"/>
        <end position="622"/>
    </location>
</feature>
<reference evidence="5" key="1">
    <citation type="submission" date="2011-01" db="EMBL/GenBank/DDBJ databases">
        <title>Complete sequence of chromosome of Acidobacterium sp. MP5ACTX9.</title>
        <authorList>
            <consortium name="US DOE Joint Genome Institute"/>
            <person name="Lucas S."/>
            <person name="Copeland A."/>
            <person name="Lapidus A."/>
            <person name="Cheng J.-F."/>
            <person name="Goodwin L."/>
            <person name="Pitluck S."/>
            <person name="Teshima H."/>
            <person name="Detter J.C."/>
            <person name="Han C."/>
            <person name="Tapia R."/>
            <person name="Land M."/>
            <person name="Hauser L."/>
            <person name="Kyrpides N."/>
            <person name="Ivanova N."/>
            <person name="Ovchinnikova G."/>
            <person name="Pagani I."/>
            <person name="Rawat S.R."/>
            <person name="Mannisto M."/>
            <person name="Haggblom M.M."/>
            <person name="Woyke T."/>
        </authorList>
    </citation>
    <scope>NUCLEOTIDE SEQUENCE [LARGE SCALE GENOMIC DNA]</scope>
    <source>
        <strain evidence="5">MP5ACTX9</strain>
    </source>
</reference>
<feature type="domain" description="PKD" evidence="3">
    <location>
        <begin position="367"/>
        <end position="448"/>
    </location>
</feature>
<dbReference type="AlphaFoldDB" id="E8X5H5"/>
<feature type="domain" description="PKD" evidence="3">
    <location>
        <begin position="280"/>
        <end position="362"/>
    </location>
</feature>
<protein>
    <submittedName>
        <fullName evidence="4">PKD domain containing protein</fullName>
    </submittedName>
</protein>
<proteinExistence type="predicted"/>
<accession>E8X5H5</accession>
<dbReference type="InterPro" id="IPR029865">
    <property type="entry name" value="KIAA0319-like"/>
</dbReference>
<keyword evidence="2" id="KW-1133">Transmembrane helix</keyword>
<keyword evidence="2" id="KW-0812">Transmembrane</keyword>
<dbReference type="PROSITE" id="PS50093">
    <property type="entry name" value="PKD"/>
    <property type="match status" value="5"/>
</dbReference>
<dbReference type="GO" id="GO:0031410">
    <property type="term" value="C:cytoplasmic vesicle"/>
    <property type="evidence" value="ECO:0007669"/>
    <property type="project" value="TreeGrafter"/>
</dbReference>
<dbReference type="KEGG" id="acm:AciX9_2489"/>
<gene>
    <name evidence="4" type="ordered locus">AciX9_2489</name>
</gene>
<dbReference type="InterPro" id="IPR000601">
    <property type="entry name" value="PKD_dom"/>
</dbReference>
<name>E8X5H5_GRATM</name>
<dbReference type="PANTHER" id="PTHR46182">
    <property type="entry name" value="FI19480P1"/>
    <property type="match status" value="1"/>
</dbReference>
<evidence type="ECO:0000313" key="5">
    <source>
        <dbReference type="Proteomes" id="UP000000343"/>
    </source>
</evidence>
<feature type="domain" description="PKD" evidence="3">
    <location>
        <begin position="628"/>
        <end position="709"/>
    </location>
</feature>
<dbReference type="GO" id="GO:0016020">
    <property type="term" value="C:membrane"/>
    <property type="evidence" value="ECO:0007669"/>
    <property type="project" value="TreeGrafter"/>
</dbReference>
<dbReference type="EMBL" id="CP002480">
    <property type="protein sequence ID" value="ADW69522.1"/>
    <property type="molecule type" value="Genomic_DNA"/>
</dbReference>